<accession>A0A1I8FPY9</accession>
<feature type="compositionally biased region" description="Basic and acidic residues" evidence="1">
    <location>
        <begin position="431"/>
        <end position="440"/>
    </location>
</feature>
<evidence type="ECO:0000259" key="2">
    <source>
        <dbReference type="Pfam" id="PF18139"/>
    </source>
</evidence>
<dbReference type="InterPro" id="IPR050927">
    <property type="entry name" value="TRPM"/>
</dbReference>
<reference evidence="4" key="1">
    <citation type="submission" date="2016-11" db="UniProtKB">
        <authorList>
            <consortium name="WormBaseParasite"/>
        </authorList>
    </citation>
    <scope>IDENTIFICATION</scope>
</reference>
<evidence type="ECO:0000313" key="4">
    <source>
        <dbReference type="WBParaSite" id="maker-unitig_41923-snap-gene-0.1-mRNA-1"/>
    </source>
</evidence>
<dbReference type="PANTHER" id="PTHR13800:SF12">
    <property type="entry name" value="TRANSIENT RECEPTOR POTENTIAL CATION CHANNEL SUBFAMILY M MEMBER-LIKE 2"/>
    <property type="match status" value="1"/>
</dbReference>
<dbReference type="AlphaFoldDB" id="A0A1I8FPY9"/>
<keyword evidence="3" id="KW-1185">Reference proteome</keyword>
<dbReference type="PANTHER" id="PTHR13800">
    <property type="entry name" value="TRANSIENT RECEPTOR POTENTIAL CATION CHANNEL, SUBFAMILY M, MEMBER 6"/>
    <property type="match status" value="1"/>
</dbReference>
<dbReference type="Pfam" id="PF18139">
    <property type="entry name" value="LSDAT_euk"/>
    <property type="match status" value="1"/>
</dbReference>
<sequence length="440" mass="48446">DDAVCGLWLPVAAGGATSGQAELREVARGHLHRGQRATNACGEMRCLAARFLSPLAAPRSSSLKQTAEEGLQERPDGAAKTTGAWIITGGTSEGVMKLAARRSRTTDPGLRTRPVAVRQHGGQRWPTGTATACCPHTAANLDNGTQLLGSAPRCPARARIEHALADSAKDTARCPPSAWWCRGGPGTVQNGEVRRGAVAPQCCWSAGSQGAADILAYAYAHSLPSKAVVEDSDGNEGSARQLTEDQVRQLTQPTRGEFGDKRVPELMDWIETILSTTTCVYELESDDFSCNLDVAILQAIMKANHKKEDQLKLALTLNRDDIARKIVFDGEFEWSIFLDNNFMMKEFLSIEKLVFLYNTIYPDNRAKEYIWKVFMKMRDKGKRYFSLEDVARCWSRWPASSSSRPTERPRYIGLCPDVIIRPDEPGPVGDQDTKEKLPHI</sequence>
<feature type="domain" description="TRPM SLOG" evidence="2">
    <location>
        <begin position="63"/>
        <end position="101"/>
    </location>
</feature>
<dbReference type="WBParaSite" id="maker-unitig_41923-snap-gene-0.1-mRNA-1">
    <property type="protein sequence ID" value="maker-unitig_41923-snap-gene-0.1-mRNA-1"/>
    <property type="gene ID" value="maker-unitig_41923-snap-gene-0.1"/>
</dbReference>
<feature type="region of interest" description="Disordered" evidence="1">
    <location>
        <begin position="421"/>
        <end position="440"/>
    </location>
</feature>
<organism evidence="3 4">
    <name type="scientific">Macrostomum lignano</name>
    <dbReference type="NCBI Taxonomy" id="282301"/>
    <lineage>
        <taxon>Eukaryota</taxon>
        <taxon>Metazoa</taxon>
        <taxon>Spiralia</taxon>
        <taxon>Lophotrochozoa</taxon>
        <taxon>Platyhelminthes</taxon>
        <taxon>Rhabditophora</taxon>
        <taxon>Macrostomorpha</taxon>
        <taxon>Macrostomida</taxon>
        <taxon>Macrostomidae</taxon>
        <taxon>Macrostomum</taxon>
    </lineage>
</organism>
<dbReference type="GO" id="GO:0099604">
    <property type="term" value="F:ligand-gated calcium channel activity"/>
    <property type="evidence" value="ECO:0007669"/>
    <property type="project" value="TreeGrafter"/>
</dbReference>
<dbReference type="GO" id="GO:0005886">
    <property type="term" value="C:plasma membrane"/>
    <property type="evidence" value="ECO:0007669"/>
    <property type="project" value="TreeGrafter"/>
</dbReference>
<evidence type="ECO:0000313" key="3">
    <source>
        <dbReference type="Proteomes" id="UP000095280"/>
    </source>
</evidence>
<feature type="region of interest" description="Disordered" evidence="1">
    <location>
        <begin position="58"/>
        <end position="78"/>
    </location>
</feature>
<dbReference type="Proteomes" id="UP000095280">
    <property type="component" value="Unplaced"/>
</dbReference>
<evidence type="ECO:0000256" key="1">
    <source>
        <dbReference type="SAM" id="MobiDB-lite"/>
    </source>
</evidence>
<name>A0A1I8FPY9_9PLAT</name>
<dbReference type="InterPro" id="IPR041491">
    <property type="entry name" value="TRPM_SLOG"/>
</dbReference>
<proteinExistence type="predicted"/>
<protein>
    <submittedName>
        <fullName evidence="4">LSDAT_euk domain-containing protein</fullName>
    </submittedName>
</protein>